<keyword evidence="1" id="KW-1133">Transmembrane helix</keyword>
<dbReference type="EMBL" id="BCTA01000023">
    <property type="protein sequence ID" value="GAT08387.1"/>
    <property type="molecule type" value="Genomic_DNA"/>
</dbReference>
<sequence>MGERDLSVDFYRVSAIGLVVVGHWLVANATYSDGEFGMLNVLEEMPWTQWLTLFTVGAALVALTPADRERTTGGR</sequence>
<feature type="transmembrane region" description="Helical" evidence="1">
    <location>
        <begin position="9"/>
        <end position="27"/>
    </location>
</feature>
<organism evidence="2 3">
    <name type="scientific">Mycolicibacterium novocastrense</name>
    <name type="common">Mycobacterium novocastrense</name>
    <dbReference type="NCBI Taxonomy" id="59813"/>
    <lineage>
        <taxon>Bacteria</taxon>
        <taxon>Bacillati</taxon>
        <taxon>Actinomycetota</taxon>
        <taxon>Actinomycetes</taxon>
        <taxon>Mycobacteriales</taxon>
        <taxon>Mycobacteriaceae</taxon>
        <taxon>Mycolicibacterium</taxon>
    </lineage>
</organism>
<evidence type="ECO:0000313" key="3">
    <source>
        <dbReference type="Proteomes" id="UP000069773"/>
    </source>
</evidence>
<protein>
    <recommendedName>
        <fullName evidence="4">Acyltransferase</fullName>
    </recommendedName>
</protein>
<feature type="transmembrane region" description="Helical" evidence="1">
    <location>
        <begin position="47"/>
        <end position="66"/>
    </location>
</feature>
<keyword evidence="1" id="KW-0812">Transmembrane</keyword>
<accession>A0ABQ0KFT1</accession>
<name>A0ABQ0KFT1_MYCNV</name>
<evidence type="ECO:0008006" key="4">
    <source>
        <dbReference type="Google" id="ProtNLM"/>
    </source>
</evidence>
<proteinExistence type="predicted"/>
<gene>
    <name evidence="2" type="ORF">RMCN_1520</name>
</gene>
<dbReference type="RefSeq" id="WP_067388161.1">
    <property type="nucleotide sequence ID" value="NZ_BCTA01000023.1"/>
</dbReference>
<dbReference type="Proteomes" id="UP000069773">
    <property type="component" value="Unassembled WGS sequence"/>
</dbReference>
<keyword evidence="1" id="KW-0472">Membrane</keyword>
<comment type="caution">
    <text evidence="2">The sequence shown here is derived from an EMBL/GenBank/DDBJ whole genome shotgun (WGS) entry which is preliminary data.</text>
</comment>
<keyword evidence="3" id="KW-1185">Reference proteome</keyword>
<reference evidence="2 3" key="1">
    <citation type="journal article" date="2016" name="Genome Announc.">
        <title>Draft Genome Sequences of Five Rapidly Growing Mycobacterium Species, M. thermoresistibile, M. fortuitum subsp. acetamidolyticum, M. canariasense, M. brisbanense, and M. novocastrense.</title>
        <authorList>
            <person name="Katahira K."/>
            <person name="Ogura Y."/>
            <person name="Gotoh Y."/>
            <person name="Hayashi T."/>
        </authorList>
    </citation>
    <scope>NUCLEOTIDE SEQUENCE [LARGE SCALE GENOMIC DNA]</scope>
    <source>
        <strain evidence="2 3">JCM18114</strain>
    </source>
</reference>
<evidence type="ECO:0000256" key="1">
    <source>
        <dbReference type="SAM" id="Phobius"/>
    </source>
</evidence>
<evidence type="ECO:0000313" key="2">
    <source>
        <dbReference type="EMBL" id="GAT08387.1"/>
    </source>
</evidence>